<name>A0ABD2PJ03_9PLAT</name>
<gene>
    <name evidence="1" type="ORF">Ciccas_014075</name>
</gene>
<dbReference type="EMBL" id="JBJKFK010007451">
    <property type="protein sequence ID" value="KAL3307410.1"/>
    <property type="molecule type" value="Genomic_DNA"/>
</dbReference>
<evidence type="ECO:0000313" key="1">
    <source>
        <dbReference type="EMBL" id="KAL3307410.1"/>
    </source>
</evidence>
<dbReference type="AlphaFoldDB" id="A0ABD2PJ03"/>
<feature type="non-terminal residue" evidence="1">
    <location>
        <position position="1"/>
    </location>
</feature>
<reference evidence="1 2" key="1">
    <citation type="submission" date="2024-11" db="EMBL/GenBank/DDBJ databases">
        <title>Adaptive evolution of stress response genes in parasites aligns with host niche diversity.</title>
        <authorList>
            <person name="Hahn C."/>
            <person name="Resl P."/>
        </authorList>
    </citation>
    <scope>NUCLEOTIDE SEQUENCE [LARGE SCALE GENOMIC DNA]</scope>
    <source>
        <strain evidence="1">EGGRZ-B1_66</strain>
        <tissue evidence="1">Body</tissue>
    </source>
</reference>
<organism evidence="1 2">
    <name type="scientific">Cichlidogyrus casuarinus</name>
    <dbReference type="NCBI Taxonomy" id="1844966"/>
    <lineage>
        <taxon>Eukaryota</taxon>
        <taxon>Metazoa</taxon>
        <taxon>Spiralia</taxon>
        <taxon>Lophotrochozoa</taxon>
        <taxon>Platyhelminthes</taxon>
        <taxon>Monogenea</taxon>
        <taxon>Monopisthocotylea</taxon>
        <taxon>Dactylogyridea</taxon>
        <taxon>Ancyrocephalidae</taxon>
        <taxon>Cichlidogyrus</taxon>
    </lineage>
</organism>
<evidence type="ECO:0008006" key="3">
    <source>
        <dbReference type="Google" id="ProtNLM"/>
    </source>
</evidence>
<comment type="caution">
    <text evidence="1">The sequence shown here is derived from an EMBL/GenBank/DDBJ whole genome shotgun (WGS) entry which is preliminary data.</text>
</comment>
<protein>
    <recommendedName>
        <fullName evidence="3">NADH dehydrogenase [ubiquinone] 1 beta subcomplex subunit 2, mitochondrial</fullName>
    </recommendedName>
</protein>
<proteinExistence type="predicted"/>
<dbReference type="Proteomes" id="UP001626550">
    <property type="component" value="Unassembled WGS sequence"/>
</dbReference>
<keyword evidence="2" id="KW-1185">Reference proteome</keyword>
<sequence length="89" mass="10447">ALRNLSKLSIMPIKNQKRGFKNLPMFEEPRWGYRDQFVRSQADEAHKNLCSTLFWAWMTYCMIYHGHELVGVPAPFHTNKYSDAELGLD</sequence>
<evidence type="ECO:0000313" key="2">
    <source>
        <dbReference type="Proteomes" id="UP001626550"/>
    </source>
</evidence>
<accession>A0ABD2PJ03</accession>